<sequence length="28" mass="3270">MDFNIKIMKKSKAVKFINLGKLLRGFND</sequence>
<feature type="non-terminal residue" evidence="1">
    <location>
        <position position="28"/>
    </location>
</feature>
<proteinExistence type="predicted"/>
<dbReference type="AlphaFoldDB" id="A0A0F9DM00"/>
<comment type="caution">
    <text evidence="1">The sequence shown here is derived from an EMBL/GenBank/DDBJ whole genome shotgun (WGS) entry which is preliminary data.</text>
</comment>
<reference evidence="1" key="1">
    <citation type="journal article" date="2015" name="Nature">
        <title>Complex archaea that bridge the gap between prokaryotes and eukaryotes.</title>
        <authorList>
            <person name="Spang A."/>
            <person name="Saw J.H."/>
            <person name="Jorgensen S.L."/>
            <person name="Zaremba-Niedzwiedzka K."/>
            <person name="Martijn J."/>
            <person name="Lind A.E."/>
            <person name="van Eijk R."/>
            <person name="Schleper C."/>
            <person name="Guy L."/>
            <person name="Ettema T.J."/>
        </authorList>
    </citation>
    <scope>NUCLEOTIDE SEQUENCE</scope>
</reference>
<protein>
    <submittedName>
        <fullName evidence="1">Uncharacterized protein</fullName>
    </submittedName>
</protein>
<gene>
    <name evidence="1" type="ORF">LCGC14_2261350</name>
</gene>
<organism evidence="1">
    <name type="scientific">marine sediment metagenome</name>
    <dbReference type="NCBI Taxonomy" id="412755"/>
    <lineage>
        <taxon>unclassified sequences</taxon>
        <taxon>metagenomes</taxon>
        <taxon>ecological metagenomes</taxon>
    </lineage>
</organism>
<accession>A0A0F9DM00</accession>
<dbReference type="EMBL" id="LAZR01031057">
    <property type="protein sequence ID" value="KKL54841.1"/>
    <property type="molecule type" value="Genomic_DNA"/>
</dbReference>
<evidence type="ECO:0000313" key="1">
    <source>
        <dbReference type="EMBL" id="KKL54841.1"/>
    </source>
</evidence>
<name>A0A0F9DM00_9ZZZZ</name>